<dbReference type="RefSeq" id="WP_389362402.1">
    <property type="nucleotide sequence ID" value="NZ_JBIACK010000009.1"/>
</dbReference>
<evidence type="ECO:0000313" key="1">
    <source>
        <dbReference type="EMBL" id="MFE8702437.1"/>
    </source>
</evidence>
<evidence type="ECO:0000313" key="2">
    <source>
        <dbReference type="Proteomes" id="UP001601059"/>
    </source>
</evidence>
<dbReference type="InterPro" id="IPR037208">
    <property type="entry name" value="Spo0E-like_sf"/>
</dbReference>
<sequence>MVLRTMIEQTRRDMFNICEIAGPTSPLTVQISQKLDNLLNLYQQKYGKDPFDIHSIKNLKVDGSIINNIIQGSLHYDSSLAKTLNEFDLHKMNPNKWYPIHRIEEIFSYFEEHYNDELFSYIGQWVPVNCQFPDNIDTFEKSLLKLNVAYHLNHSHPSAGYYEVFKDGPNEYTVICNTPFYPYAFNYGIIKGLALKYNIQVQTTIVSYIKGGEFKVIVTN</sequence>
<comment type="caution">
    <text evidence="1">The sequence shown here is derived from an EMBL/GenBank/DDBJ whole genome shotgun (WGS) entry which is preliminary data.</text>
</comment>
<gene>
    <name evidence="1" type="ORF">ACFYKX_17705</name>
</gene>
<organism evidence="1 2">
    <name type="scientific">Cytobacillus spartinae</name>
    <dbReference type="NCBI Taxonomy" id="3299023"/>
    <lineage>
        <taxon>Bacteria</taxon>
        <taxon>Bacillati</taxon>
        <taxon>Bacillota</taxon>
        <taxon>Bacilli</taxon>
        <taxon>Bacillales</taxon>
        <taxon>Bacillaceae</taxon>
        <taxon>Cytobacillus</taxon>
    </lineage>
</organism>
<dbReference type="Pfam" id="PF09388">
    <property type="entry name" value="SpoOE-like"/>
    <property type="match status" value="1"/>
</dbReference>
<dbReference type="InterPro" id="IPR036638">
    <property type="entry name" value="HLH_DNA-bd_sf"/>
</dbReference>
<protein>
    <submittedName>
        <fullName evidence="1">Spo0E family sporulation regulatory protein-aspartic acid phosphatase</fullName>
    </submittedName>
</protein>
<accession>A0ABW6KIB1</accession>
<proteinExistence type="predicted"/>
<keyword evidence="2" id="KW-1185">Reference proteome</keyword>
<dbReference type="InterPro" id="IPR018540">
    <property type="entry name" value="Spo0E-like"/>
</dbReference>
<dbReference type="Gene3D" id="4.10.280.10">
    <property type="entry name" value="Helix-loop-helix DNA-binding domain"/>
    <property type="match status" value="1"/>
</dbReference>
<name>A0ABW6KIB1_9BACI</name>
<dbReference type="SUPFAM" id="SSF140500">
    <property type="entry name" value="BAS1536-like"/>
    <property type="match status" value="1"/>
</dbReference>
<dbReference type="EMBL" id="JBIACK010000009">
    <property type="protein sequence ID" value="MFE8702437.1"/>
    <property type="molecule type" value="Genomic_DNA"/>
</dbReference>
<dbReference type="Proteomes" id="UP001601059">
    <property type="component" value="Unassembled WGS sequence"/>
</dbReference>
<reference evidence="1 2" key="1">
    <citation type="submission" date="2024-08" db="EMBL/GenBank/DDBJ databases">
        <title>Two novel Cytobacillus novel species.</title>
        <authorList>
            <person name="Liu G."/>
        </authorList>
    </citation>
    <scope>NUCLEOTIDE SEQUENCE [LARGE SCALE GENOMIC DNA]</scope>
    <source>
        <strain evidence="1 2">FJAT-54145</strain>
    </source>
</reference>